<sequence>MFIYRNKDLPKDPYYPSDLKKMGYFVTENDQIRKISDPEAGFQYKINRNDRFNVKNREAMNDCIRELINTRLHDAGLEDMRLPLREKADGQIVQSRPDEAHVPIMVSGNLRTASRIIVVFGEPVQDFGVWAYRIIGQEEINKGSAVDFARAVLGEDGSKTGNALVLANTGQLLWNCLYSRAVTNITWASLPRPAGNWGPPAMSWRTKIPGNKDWREHIHHVFNKVLRPCIREATRIDIIGMSEGGLGAIEYLEANWETWGPFISGICLGDPLQSTNADIDMSTLADPKSFTAFLSARCRAYVMSDEELGTRHSGYRSHGCNCYSSGESCYTECILPSAWRDMLHWLDMLYEDPSYEEQIMIIGRDLDENIKQDLEKLNVASDEDEDPETTQEDSQEDGGEGEKEDEKDAQQNTGGAAKAHAKSVSSLEKITEQCEDEVSEEKTI</sequence>
<feature type="domain" description="Arb2" evidence="2">
    <location>
        <begin position="15"/>
        <end position="307"/>
    </location>
</feature>
<proteinExistence type="predicted"/>
<dbReference type="AlphaFoldDB" id="A0A9X0B2X8"/>
<dbReference type="PANTHER" id="PTHR21357">
    <property type="entry name" value="FAM172 FAMILY PROTEIN HOMOLOG CG10038"/>
    <property type="match status" value="1"/>
</dbReference>
<dbReference type="EMBL" id="JAPZBU010000009">
    <property type="protein sequence ID" value="KAJ5386152.1"/>
    <property type="molecule type" value="Genomic_DNA"/>
</dbReference>
<dbReference type="GeneID" id="81372310"/>
<comment type="caution">
    <text evidence="3">The sequence shown here is derived from an EMBL/GenBank/DDBJ whole genome shotgun (WGS) entry which is preliminary data.</text>
</comment>
<feature type="region of interest" description="Disordered" evidence="1">
    <location>
        <begin position="378"/>
        <end position="444"/>
    </location>
</feature>
<evidence type="ECO:0000313" key="3">
    <source>
        <dbReference type="EMBL" id="KAJ5386152.1"/>
    </source>
</evidence>
<keyword evidence="4" id="KW-1185">Reference proteome</keyword>
<feature type="compositionally biased region" description="Acidic residues" evidence="1">
    <location>
        <begin position="433"/>
        <end position="444"/>
    </location>
</feature>
<reference evidence="3" key="1">
    <citation type="submission" date="2022-12" db="EMBL/GenBank/DDBJ databases">
        <authorList>
            <person name="Petersen C."/>
        </authorList>
    </citation>
    <scope>NUCLEOTIDE SEQUENCE</scope>
    <source>
        <strain evidence="3">IBT 29677</strain>
    </source>
</reference>
<dbReference type="GO" id="GO:0031048">
    <property type="term" value="P:regulatory ncRNA-mediated heterochromatin formation"/>
    <property type="evidence" value="ECO:0007669"/>
    <property type="project" value="TreeGrafter"/>
</dbReference>
<dbReference type="GO" id="GO:0035197">
    <property type="term" value="F:siRNA binding"/>
    <property type="evidence" value="ECO:0007669"/>
    <property type="project" value="TreeGrafter"/>
</dbReference>
<dbReference type="GO" id="GO:0005634">
    <property type="term" value="C:nucleus"/>
    <property type="evidence" value="ECO:0007669"/>
    <property type="project" value="TreeGrafter"/>
</dbReference>
<evidence type="ECO:0000259" key="2">
    <source>
        <dbReference type="Pfam" id="PF22749"/>
    </source>
</evidence>
<reference evidence="3" key="2">
    <citation type="journal article" date="2023" name="IMA Fungus">
        <title>Comparative genomic study of the Penicillium genus elucidates a diverse pangenome and 15 lateral gene transfer events.</title>
        <authorList>
            <person name="Petersen C."/>
            <person name="Sorensen T."/>
            <person name="Nielsen M.R."/>
            <person name="Sondergaard T.E."/>
            <person name="Sorensen J.L."/>
            <person name="Fitzpatrick D.A."/>
            <person name="Frisvad J.C."/>
            <person name="Nielsen K.L."/>
        </authorList>
    </citation>
    <scope>NUCLEOTIDE SEQUENCE</scope>
    <source>
        <strain evidence="3">IBT 29677</strain>
    </source>
</reference>
<accession>A0A9X0B2X8</accession>
<dbReference type="PANTHER" id="PTHR21357:SF4">
    <property type="entry name" value="FAM172 FAMILY PROTEIN HOMOLOG CG10038"/>
    <property type="match status" value="1"/>
</dbReference>
<dbReference type="Proteomes" id="UP001147747">
    <property type="component" value="Unassembled WGS sequence"/>
</dbReference>
<organism evidence="3 4">
    <name type="scientific">Penicillium cosmopolitanum</name>
    <dbReference type="NCBI Taxonomy" id="1131564"/>
    <lineage>
        <taxon>Eukaryota</taxon>
        <taxon>Fungi</taxon>
        <taxon>Dikarya</taxon>
        <taxon>Ascomycota</taxon>
        <taxon>Pezizomycotina</taxon>
        <taxon>Eurotiomycetes</taxon>
        <taxon>Eurotiomycetidae</taxon>
        <taxon>Eurotiales</taxon>
        <taxon>Aspergillaceae</taxon>
        <taxon>Penicillium</taxon>
    </lineage>
</organism>
<dbReference type="InterPro" id="IPR053858">
    <property type="entry name" value="Arb2_dom"/>
</dbReference>
<feature type="compositionally biased region" description="Acidic residues" evidence="1">
    <location>
        <begin position="381"/>
        <end position="399"/>
    </location>
</feature>
<dbReference type="Pfam" id="PF22749">
    <property type="entry name" value="Arb2"/>
    <property type="match status" value="1"/>
</dbReference>
<gene>
    <name evidence="3" type="ORF">N7509_008693</name>
</gene>
<evidence type="ECO:0000256" key="1">
    <source>
        <dbReference type="SAM" id="MobiDB-lite"/>
    </source>
</evidence>
<dbReference type="InterPro" id="IPR048263">
    <property type="entry name" value="Arb2"/>
</dbReference>
<name>A0A9X0B2X8_9EURO</name>
<feature type="compositionally biased region" description="Basic and acidic residues" evidence="1">
    <location>
        <begin position="400"/>
        <end position="409"/>
    </location>
</feature>
<protein>
    <recommendedName>
        <fullName evidence="2">Arb2 domain-containing protein</fullName>
    </recommendedName>
</protein>
<dbReference type="RefSeq" id="XP_056483950.1">
    <property type="nucleotide sequence ID" value="XM_056633330.1"/>
</dbReference>
<evidence type="ECO:0000313" key="4">
    <source>
        <dbReference type="Proteomes" id="UP001147747"/>
    </source>
</evidence>
<dbReference type="OrthoDB" id="421951at2759"/>